<keyword evidence="7" id="KW-1185">Reference proteome</keyword>
<gene>
    <name evidence="6" type="ORF">OCH239_03735</name>
</gene>
<dbReference type="InterPro" id="IPR036271">
    <property type="entry name" value="Tet_transcr_reg_TetR-rel_C_sf"/>
</dbReference>
<evidence type="ECO:0000256" key="3">
    <source>
        <dbReference type="ARBA" id="ARBA00023163"/>
    </source>
</evidence>
<dbReference type="InterPro" id="IPR049445">
    <property type="entry name" value="TetR_SbtR-like_C"/>
</dbReference>
<dbReference type="PRINTS" id="PR00455">
    <property type="entry name" value="HTHTETR"/>
</dbReference>
<keyword evidence="1" id="KW-0805">Transcription regulation</keyword>
<dbReference type="eggNOG" id="COG1309">
    <property type="taxonomic scope" value="Bacteria"/>
</dbReference>
<evidence type="ECO:0000259" key="5">
    <source>
        <dbReference type="PROSITE" id="PS50977"/>
    </source>
</evidence>
<dbReference type="GO" id="GO:0003700">
    <property type="term" value="F:DNA-binding transcription factor activity"/>
    <property type="evidence" value="ECO:0007669"/>
    <property type="project" value="TreeGrafter"/>
</dbReference>
<keyword evidence="2 4" id="KW-0238">DNA-binding</keyword>
<comment type="caution">
    <text evidence="6">The sequence shown here is derived from an EMBL/GenBank/DDBJ whole genome shotgun (WGS) entry which is preliminary data.</text>
</comment>
<dbReference type="RefSeq" id="WP_037262882.1">
    <property type="nucleotide sequence ID" value="NZ_JALZ01000011.1"/>
</dbReference>
<evidence type="ECO:0000256" key="4">
    <source>
        <dbReference type="PROSITE-ProRule" id="PRU00335"/>
    </source>
</evidence>
<dbReference type="Gene3D" id="1.10.357.10">
    <property type="entry name" value="Tetracycline Repressor, domain 2"/>
    <property type="match status" value="1"/>
</dbReference>
<sequence length="200" mass="22002">MERAAVETPKRKPRADALRNRENLIEAAKEVLGKGGPDASLEAVARRAGVGIGTLYRHFPDREALFHAVFGRELTQLADMADRLDGGSDEVEALRVWLHANVALVETKRGMLGALSIVLTEESKQSFAEQSSRIADALNRLLASGVAEGRVREGVSAEDVMQTMYALCYARSPGESWRRDVLRLLDIFLDGLRQRSATGR</sequence>
<dbReference type="STRING" id="1449350.OCH239_03735"/>
<dbReference type="PANTHER" id="PTHR30055:SF234">
    <property type="entry name" value="HTH-TYPE TRANSCRIPTIONAL REGULATOR BETI"/>
    <property type="match status" value="1"/>
</dbReference>
<dbReference type="PANTHER" id="PTHR30055">
    <property type="entry name" value="HTH-TYPE TRANSCRIPTIONAL REGULATOR RUTR"/>
    <property type="match status" value="1"/>
</dbReference>
<dbReference type="Proteomes" id="UP000022447">
    <property type="component" value="Unassembled WGS sequence"/>
</dbReference>
<feature type="domain" description="HTH tetR-type" evidence="5">
    <location>
        <begin position="18"/>
        <end position="77"/>
    </location>
</feature>
<dbReference type="SUPFAM" id="SSF46689">
    <property type="entry name" value="Homeodomain-like"/>
    <property type="match status" value="1"/>
</dbReference>
<dbReference type="EMBL" id="JALZ01000011">
    <property type="protein sequence ID" value="ETX14408.1"/>
    <property type="molecule type" value="Genomic_DNA"/>
</dbReference>
<dbReference type="InterPro" id="IPR009057">
    <property type="entry name" value="Homeodomain-like_sf"/>
</dbReference>
<dbReference type="Pfam" id="PF00440">
    <property type="entry name" value="TetR_N"/>
    <property type="match status" value="1"/>
</dbReference>
<feature type="DNA-binding region" description="H-T-H motif" evidence="4">
    <location>
        <begin position="40"/>
        <end position="59"/>
    </location>
</feature>
<reference evidence="6 7" key="1">
    <citation type="submission" date="2014-01" db="EMBL/GenBank/DDBJ databases">
        <title>Roseivivax halodurans JCM 10272 Genome Sequencing.</title>
        <authorList>
            <person name="Lai Q."/>
            <person name="Li G."/>
            <person name="Shao Z."/>
        </authorList>
    </citation>
    <scope>NUCLEOTIDE SEQUENCE [LARGE SCALE GENOMIC DNA]</scope>
    <source>
        <strain evidence="6 7">JCM 10272</strain>
    </source>
</reference>
<name>X7EH37_9RHOB</name>
<dbReference type="PATRIC" id="fig|1449350.3.peg.2482"/>
<protein>
    <submittedName>
        <fullName evidence="6">Transcriptional regulator</fullName>
    </submittedName>
</protein>
<organism evidence="6 7">
    <name type="scientific">Roseivivax halodurans JCM 10272</name>
    <dbReference type="NCBI Taxonomy" id="1449350"/>
    <lineage>
        <taxon>Bacteria</taxon>
        <taxon>Pseudomonadati</taxon>
        <taxon>Pseudomonadota</taxon>
        <taxon>Alphaproteobacteria</taxon>
        <taxon>Rhodobacterales</taxon>
        <taxon>Roseobacteraceae</taxon>
        <taxon>Roseivivax</taxon>
    </lineage>
</organism>
<proteinExistence type="predicted"/>
<dbReference type="AlphaFoldDB" id="X7EH37"/>
<dbReference type="OrthoDB" id="9795011at2"/>
<dbReference type="InterPro" id="IPR001647">
    <property type="entry name" value="HTH_TetR"/>
</dbReference>
<evidence type="ECO:0000256" key="1">
    <source>
        <dbReference type="ARBA" id="ARBA00023015"/>
    </source>
</evidence>
<dbReference type="Pfam" id="PF21597">
    <property type="entry name" value="TetR_C_43"/>
    <property type="match status" value="1"/>
</dbReference>
<dbReference type="SUPFAM" id="SSF48498">
    <property type="entry name" value="Tetracyclin repressor-like, C-terminal domain"/>
    <property type="match status" value="1"/>
</dbReference>
<evidence type="ECO:0000313" key="7">
    <source>
        <dbReference type="Proteomes" id="UP000022447"/>
    </source>
</evidence>
<dbReference type="PROSITE" id="PS50977">
    <property type="entry name" value="HTH_TETR_2"/>
    <property type="match status" value="1"/>
</dbReference>
<dbReference type="InterPro" id="IPR050109">
    <property type="entry name" value="HTH-type_TetR-like_transc_reg"/>
</dbReference>
<evidence type="ECO:0000313" key="6">
    <source>
        <dbReference type="EMBL" id="ETX14408.1"/>
    </source>
</evidence>
<evidence type="ECO:0000256" key="2">
    <source>
        <dbReference type="ARBA" id="ARBA00023125"/>
    </source>
</evidence>
<accession>X7EH37</accession>
<dbReference type="GO" id="GO:0000976">
    <property type="term" value="F:transcription cis-regulatory region binding"/>
    <property type="evidence" value="ECO:0007669"/>
    <property type="project" value="TreeGrafter"/>
</dbReference>
<keyword evidence="3" id="KW-0804">Transcription</keyword>